<dbReference type="EMBL" id="JAWCUI010000077">
    <property type="protein sequence ID" value="KAL1889274.1"/>
    <property type="molecule type" value="Genomic_DNA"/>
</dbReference>
<protein>
    <recommendedName>
        <fullName evidence="4">BZIP domain-containing protein</fullName>
    </recommendedName>
</protein>
<dbReference type="InterPro" id="IPR021833">
    <property type="entry name" value="DUF3425"/>
</dbReference>
<feature type="region of interest" description="Disordered" evidence="1">
    <location>
        <begin position="127"/>
        <end position="188"/>
    </location>
</feature>
<dbReference type="Pfam" id="PF11905">
    <property type="entry name" value="DUF3425"/>
    <property type="match status" value="1"/>
</dbReference>
<reference evidence="2 3" key="1">
    <citation type="journal article" date="2024" name="IMA Fungus">
        <title>IMA Genome - F19 : A genome assembly and annotation guide to empower mycologists, including annotated draft genome sequences of Ceratocystis pirilliformis, Diaporthe australafricana, Fusarium ophioides, Paecilomyces lecythidis, and Sporothrix stenoceras.</title>
        <authorList>
            <person name="Aylward J."/>
            <person name="Wilson A.M."/>
            <person name="Visagie C.M."/>
            <person name="Spraker J."/>
            <person name="Barnes I."/>
            <person name="Buitendag C."/>
            <person name="Ceriani C."/>
            <person name="Del Mar Angel L."/>
            <person name="du Plessis D."/>
            <person name="Fuchs T."/>
            <person name="Gasser K."/>
            <person name="Kramer D."/>
            <person name="Li W."/>
            <person name="Munsamy K."/>
            <person name="Piso A."/>
            <person name="Price J.L."/>
            <person name="Sonnekus B."/>
            <person name="Thomas C."/>
            <person name="van der Nest A."/>
            <person name="van Dijk A."/>
            <person name="van Heerden A."/>
            <person name="van Vuuren N."/>
            <person name="Yilmaz N."/>
            <person name="Duong T.A."/>
            <person name="van der Merwe N.A."/>
            <person name="Wingfield M.J."/>
            <person name="Wingfield B.D."/>
        </authorList>
    </citation>
    <scope>NUCLEOTIDE SEQUENCE [LARGE SCALE GENOMIC DNA]</scope>
    <source>
        <strain evidence="2 3">CMW 5346</strain>
    </source>
</reference>
<accession>A0ABR3YMA6</accession>
<feature type="compositionally biased region" description="Polar residues" evidence="1">
    <location>
        <begin position="134"/>
        <end position="157"/>
    </location>
</feature>
<evidence type="ECO:0000256" key="1">
    <source>
        <dbReference type="SAM" id="MobiDB-lite"/>
    </source>
</evidence>
<sequence>MSTATGSVTMTSTRPEADAAERKRLRDRVAQQNLRNKRNRHIESLEKQVKLCQELHRFRDDHSNQTDQDNLKTIRDLRAENAALRERQKQLQALFQSFKDVFEPPAEVIAVATTTLADAVTVSQVPDVPEVPTAQETDNSKTLRPIQPSQSLQTNETSADERNPISTPPPPPVQHTAPSPVSSTSTTEVVVSTSVPPYYNYNKTVQDMEGLPDYSTWLAGINATGSSTDGESESDALNHQSHNQNHNLQMDDGNMSGISNQHTGYAMHPPGVPLQATATSLFDTNGQFSATSGVTDMWSNRIPAPMPTSLQATEADLAANYNSTIVAYYPFMYSAKAPAAEETETAAPDNSGLALWAPSGTATSMAGAGTGVEIPVWARIPVRTSGPNDVRRSAWDANMRIIFDSPEVPAPLDIMFGSHQNPLASSLQRSIKTYYHGHPERLAVGWLTYHYIKWRTNPTAERYALLPQFLKPIYEQIWVPHPGSIDLIFWEGLRLKMLKNFDRYDMVKFIRTYTRCLRLRWRWDEDVLVTDALGKHVLRPDYIERFMSAAGWGLKPEFVTYYPELFDGDEWDQIVYNPGPKHLL</sequence>
<feature type="region of interest" description="Disordered" evidence="1">
    <location>
        <begin position="1"/>
        <end position="39"/>
    </location>
</feature>
<evidence type="ECO:0000313" key="2">
    <source>
        <dbReference type="EMBL" id="KAL1889274.1"/>
    </source>
</evidence>
<feature type="compositionally biased region" description="Basic and acidic residues" evidence="1">
    <location>
        <begin position="15"/>
        <end position="29"/>
    </location>
</feature>
<proteinExistence type="predicted"/>
<dbReference type="CDD" id="cd14688">
    <property type="entry name" value="bZIP_YAP"/>
    <property type="match status" value="1"/>
</dbReference>
<organism evidence="2 3">
    <name type="scientific">Sporothrix stenoceras</name>
    <dbReference type="NCBI Taxonomy" id="5173"/>
    <lineage>
        <taxon>Eukaryota</taxon>
        <taxon>Fungi</taxon>
        <taxon>Dikarya</taxon>
        <taxon>Ascomycota</taxon>
        <taxon>Pezizomycotina</taxon>
        <taxon>Sordariomycetes</taxon>
        <taxon>Sordariomycetidae</taxon>
        <taxon>Ophiostomatales</taxon>
        <taxon>Ophiostomataceae</taxon>
        <taxon>Sporothrix</taxon>
    </lineage>
</organism>
<dbReference type="Proteomes" id="UP001583186">
    <property type="component" value="Unassembled WGS sequence"/>
</dbReference>
<feature type="compositionally biased region" description="Low complexity" evidence="1">
    <location>
        <begin position="174"/>
        <end position="188"/>
    </location>
</feature>
<evidence type="ECO:0008006" key="4">
    <source>
        <dbReference type="Google" id="ProtNLM"/>
    </source>
</evidence>
<comment type="caution">
    <text evidence="2">The sequence shown here is derived from an EMBL/GenBank/DDBJ whole genome shotgun (WGS) entry which is preliminary data.</text>
</comment>
<evidence type="ECO:0000313" key="3">
    <source>
        <dbReference type="Proteomes" id="UP001583186"/>
    </source>
</evidence>
<dbReference type="PANTHER" id="PTHR37012:SF6">
    <property type="entry name" value="BZIP TRANSCRIPTION FACTOR"/>
    <property type="match status" value="1"/>
</dbReference>
<gene>
    <name evidence="2" type="ORF">Sste5346_009030</name>
</gene>
<feature type="compositionally biased region" description="Polar residues" evidence="1">
    <location>
        <begin position="1"/>
        <end position="14"/>
    </location>
</feature>
<name>A0ABR3YMA6_9PEZI</name>
<keyword evidence="3" id="KW-1185">Reference proteome</keyword>
<dbReference type="PANTHER" id="PTHR37012">
    <property type="entry name" value="B-ZIP TRANSCRIPTION FACTOR (EUROFUNG)-RELATED"/>
    <property type="match status" value="1"/>
</dbReference>